<keyword evidence="5" id="KW-1185">Reference proteome</keyword>
<proteinExistence type="predicted"/>
<feature type="domain" description="Zn(2)-C6 fungal-type" evidence="3">
    <location>
        <begin position="17"/>
        <end position="60"/>
    </location>
</feature>
<dbReference type="EMBL" id="JBFCZG010000005">
    <property type="protein sequence ID" value="KAL3421930.1"/>
    <property type="molecule type" value="Genomic_DNA"/>
</dbReference>
<dbReference type="CDD" id="cd00067">
    <property type="entry name" value="GAL4"/>
    <property type="match status" value="1"/>
</dbReference>
<dbReference type="Gene3D" id="4.10.240.10">
    <property type="entry name" value="Zn(2)-C6 fungal-type DNA-binding domain"/>
    <property type="match status" value="1"/>
</dbReference>
<dbReference type="SUPFAM" id="SSF57701">
    <property type="entry name" value="Zn2/Cys6 DNA-binding domain"/>
    <property type="match status" value="1"/>
</dbReference>
<dbReference type="PROSITE" id="PS50048">
    <property type="entry name" value="ZN2_CY6_FUNGAL_2"/>
    <property type="match status" value="1"/>
</dbReference>
<sequence>MRRDSQSSNGRRRQFRSCDQCRKGKRACDIVNLDHPVSPSKNGTHKSCSNCVRTHKSCTLEWLNSKPSFKRNQHDLGDSNQKPRHDRPLLPKLQTTAEVGDFDLMEQLLSLPPSRNFILEQETSFEQPATFSMAEQDIEQEESWFRPSPESLKDPVDDCARDDAEDEDFWFQEISNGSTNARVDGEVETTFINNTFDQRYESSKYSAPPYTQQQSHRHRHNKRRSFLGVSFSPHSSKGVSPNDRTLLSPAIQRSGSSSITNDPSSDTTEYQLASTTNRGFISSGLMKIYHDSVEHALSCWLTEVTCPYTAEVLARKTTMPDPMVKEWGSAWSNRILQRVCCLDKASSYLRSRLLTNSEEKAVGVALRKTIMAFAAQWAQSSERSNAEFSSLNNETCDGWNRLHQGSTTREPNSAVRDSDTKLNFEFDRTLQETFWHEAKQALHQTSHIESFRLAFANIIFSLVQRPLDVQERQSMSTLKISSHSSKGSTEGGITVTTSKNSFLSPEPSHKKAEFTSPMKDREWSKLDQILCLEEPPVFLERALRQIFSFRHKIETSEMQYQASMEGKRTTNDGMRQNTAGTTQSENVFSREDRETFNMLFWLGVMFDTLSAAMTQRPLVVSDEDSDVLPQDPQLISSDSGVNKKINLDYFEPQASPPTTGYLLTKDSPNLWDNFLLEKQSVRRRNKITRWPCTYETAASILCDAAPIKVLYFRRVTRLQTLIARRVRREKLEIAIHEALQINEYWITHFAPFFRDCIANHHNLPARIQSWYVILAGHWHLAGLLLADIIENIDNAGMGMDAEKDKRVMTQLVSNLRIDNAYSVSDLGRCSAPHHGSSFSQAKEFHFAINKGALLTEPWTEVLIRSFSKAGSVLLTLLSNMSVEMLYSVEELQDIRNRCESCVEALWHIGKKSDMALLASNVLLNALEEKSTQARNTVGTHLSPVLPPSGGDEDLFEGREPIPFVFTDSSTSGFWEDGFLWDGIST</sequence>
<evidence type="ECO:0000313" key="5">
    <source>
        <dbReference type="Proteomes" id="UP001629113"/>
    </source>
</evidence>
<feature type="region of interest" description="Disordered" evidence="2">
    <location>
        <begin position="228"/>
        <end position="269"/>
    </location>
</feature>
<feature type="compositionally biased region" description="Polar residues" evidence="2">
    <location>
        <begin position="571"/>
        <end position="584"/>
    </location>
</feature>
<feature type="compositionally biased region" description="Polar residues" evidence="2">
    <location>
        <begin position="202"/>
        <end position="214"/>
    </location>
</feature>
<evidence type="ECO:0000313" key="4">
    <source>
        <dbReference type="EMBL" id="KAL3421930.1"/>
    </source>
</evidence>
<organism evidence="4 5">
    <name type="scientific">Phlyctema vagabunda</name>
    <dbReference type="NCBI Taxonomy" id="108571"/>
    <lineage>
        <taxon>Eukaryota</taxon>
        <taxon>Fungi</taxon>
        <taxon>Dikarya</taxon>
        <taxon>Ascomycota</taxon>
        <taxon>Pezizomycotina</taxon>
        <taxon>Leotiomycetes</taxon>
        <taxon>Helotiales</taxon>
        <taxon>Dermateaceae</taxon>
        <taxon>Phlyctema</taxon>
    </lineage>
</organism>
<feature type="region of interest" description="Disordered" evidence="2">
    <location>
        <begin position="478"/>
        <end position="516"/>
    </location>
</feature>
<protein>
    <submittedName>
        <fullName evidence="4">C6 zinc finger domain-containing protein</fullName>
    </submittedName>
</protein>
<keyword evidence="1" id="KW-0539">Nucleus</keyword>
<dbReference type="Proteomes" id="UP001629113">
    <property type="component" value="Unassembled WGS sequence"/>
</dbReference>
<evidence type="ECO:0000259" key="3">
    <source>
        <dbReference type="PROSITE" id="PS50048"/>
    </source>
</evidence>
<accession>A0ABR4PF36</accession>
<feature type="compositionally biased region" description="Polar residues" evidence="2">
    <location>
        <begin position="232"/>
        <end position="269"/>
    </location>
</feature>
<reference evidence="4 5" key="1">
    <citation type="submission" date="2024-06" db="EMBL/GenBank/DDBJ databases">
        <title>Complete genome of Phlyctema vagabunda strain 19-DSS-EL-015.</title>
        <authorList>
            <person name="Fiorenzani C."/>
        </authorList>
    </citation>
    <scope>NUCLEOTIDE SEQUENCE [LARGE SCALE GENOMIC DNA]</scope>
    <source>
        <strain evidence="4 5">19-DSS-EL-015</strain>
    </source>
</reference>
<dbReference type="InterPro" id="IPR036864">
    <property type="entry name" value="Zn2-C6_fun-type_DNA-bd_sf"/>
</dbReference>
<feature type="compositionally biased region" description="Basic and acidic residues" evidence="2">
    <location>
        <begin position="72"/>
        <end position="88"/>
    </location>
</feature>
<gene>
    <name evidence="4" type="ORF">PVAG01_06086</name>
</gene>
<name>A0ABR4PF36_9HELO</name>
<feature type="compositionally biased region" description="Basic and acidic residues" evidence="2">
    <location>
        <begin position="507"/>
        <end position="516"/>
    </location>
</feature>
<evidence type="ECO:0000256" key="2">
    <source>
        <dbReference type="SAM" id="MobiDB-lite"/>
    </source>
</evidence>
<feature type="region of interest" description="Disordered" evidence="2">
    <location>
        <begin position="69"/>
        <end position="88"/>
    </location>
</feature>
<evidence type="ECO:0000256" key="1">
    <source>
        <dbReference type="ARBA" id="ARBA00023242"/>
    </source>
</evidence>
<dbReference type="InterPro" id="IPR001138">
    <property type="entry name" value="Zn2Cys6_DnaBD"/>
</dbReference>
<feature type="region of interest" description="Disordered" evidence="2">
    <location>
        <begin position="560"/>
        <end position="584"/>
    </location>
</feature>
<feature type="compositionally biased region" description="Polar residues" evidence="2">
    <location>
        <begin position="494"/>
        <end position="503"/>
    </location>
</feature>
<feature type="region of interest" description="Disordered" evidence="2">
    <location>
        <begin position="202"/>
        <end position="221"/>
    </location>
</feature>
<feature type="compositionally biased region" description="Polar residues" evidence="2">
    <location>
        <begin position="478"/>
        <end position="488"/>
    </location>
</feature>
<comment type="caution">
    <text evidence="4">The sequence shown here is derived from an EMBL/GenBank/DDBJ whole genome shotgun (WGS) entry which is preliminary data.</text>
</comment>